<gene>
    <name evidence="1" type="ORF">Scep_012245</name>
</gene>
<protein>
    <submittedName>
        <fullName evidence="1">Uncharacterized protein</fullName>
    </submittedName>
</protein>
<sequence>MSGDIYDISANTHGSYYNCVPKRLSSLVKFIRYKMRGSEDLDFKDILMKKDTKRKMDKARRLWDIYDISTNTHGSYYKWRSSYGFSYPVFANLLDHLKHHILHTNLSLPPNYAFSMVLSYLSYSLSTKTLAHCYSLDPYLVSKFTNMVTHLFATKLYPEYLKIPISHFLLQIIYAFRNLTALPNIHCSITKLLCTSRAKVHTLISYSSDGRNYSATIKKTLTSSFHGETPMANA</sequence>
<dbReference type="EMBL" id="JBBNAG010000005">
    <property type="protein sequence ID" value="KAK9132717.1"/>
    <property type="molecule type" value="Genomic_DNA"/>
</dbReference>
<dbReference type="AlphaFoldDB" id="A0AAP0JF81"/>
<accession>A0AAP0JF81</accession>
<dbReference type="Proteomes" id="UP001419268">
    <property type="component" value="Unassembled WGS sequence"/>
</dbReference>
<name>A0AAP0JF81_9MAGN</name>
<organism evidence="1 2">
    <name type="scientific">Stephania cephalantha</name>
    <dbReference type="NCBI Taxonomy" id="152367"/>
    <lineage>
        <taxon>Eukaryota</taxon>
        <taxon>Viridiplantae</taxon>
        <taxon>Streptophyta</taxon>
        <taxon>Embryophyta</taxon>
        <taxon>Tracheophyta</taxon>
        <taxon>Spermatophyta</taxon>
        <taxon>Magnoliopsida</taxon>
        <taxon>Ranunculales</taxon>
        <taxon>Menispermaceae</taxon>
        <taxon>Menispermoideae</taxon>
        <taxon>Cissampelideae</taxon>
        <taxon>Stephania</taxon>
    </lineage>
</organism>
<reference evidence="1 2" key="1">
    <citation type="submission" date="2024-01" db="EMBL/GenBank/DDBJ databases">
        <title>Genome assemblies of Stephania.</title>
        <authorList>
            <person name="Yang L."/>
        </authorList>
    </citation>
    <scope>NUCLEOTIDE SEQUENCE [LARGE SCALE GENOMIC DNA]</scope>
    <source>
        <strain evidence="1">JXDWG</strain>
        <tissue evidence="1">Leaf</tissue>
    </source>
</reference>
<comment type="caution">
    <text evidence="1">The sequence shown here is derived from an EMBL/GenBank/DDBJ whole genome shotgun (WGS) entry which is preliminary data.</text>
</comment>
<keyword evidence="2" id="KW-1185">Reference proteome</keyword>
<evidence type="ECO:0000313" key="2">
    <source>
        <dbReference type="Proteomes" id="UP001419268"/>
    </source>
</evidence>
<proteinExistence type="predicted"/>
<evidence type="ECO:0000313" key="1">
    <source>
        <dbReference type="EMBL" id="KAK9132717.1"/>
    </source>
</evidence>